<accession>A0AC61L057</accession>
<dbReference type="Proteomes" id="UP000248329">
    <property type="component" value="Unassembled WGS sequence"/>
</dbReference>
<name>A0AC61L057_9EURY</name>
<organism evidence="1 2">
    <name type="scientific">Candidatus Methanogaster sp</name>
    <dbReference type="NCBI Taxonomy" id="3386292"/>
    <lineage>
        <taxon>Archaea</taxon>
        <taxon>Methanobacteriati</taxon>
        <taxon>Methanobacteriota</taxon>
        <taxon>Stenosarchaea group</taxon>
        <taxon>Methanomicrobia</taxon>
        <taxon>Methanosarcinales</taxon>
        <taxon>ANME-2 cluster</taxon>
        <taxon>Candidatus Methanogasteraceae</taxon>
        <taxon>Candidatus Methanogaster</taxon>
    </lineage>
</organism>
<evidence type="ECO:0000313" key="2">
    <source>
        <dbReference type="Proteomes" id="UP000248329"/>
    </source>
</evidence>
<sequence length="137" mass="15042">MPIVGDGQVFLLDYVGTVWAFNATTGQMNWHRSCTAPGTFELSTPAYNDGMLYVATSAGDLNQGYCKVTALYANRGIERENVTLKTTDGYQLYTPVTYADDMIYLGDWNGSATTTNGSGTYYCLDASDVTHELWKIS</sequence>
<comment type="caution">
    <text evidence="1">The sequence shown here is derived from an EMBL/GenBank/DDBJ whole genome shotgun (WGS) entry which is preliminary data.</text>
</comment>
<protein>
    <submittedName>
        <fullName evidence="1">Uncharacterized protein</fullName>
    </submittedName>
</protein>
<proteinExistence type="predicted"/>
<reference evidence="1" key="1">
    <citation type="submission" date="2018-01" db="EMBL/GenBank/DDBJ databases">
        <authorList>
            <person name="Krukenberg V."/>
        </authorList>
    </citation>
    <scope>NUCLEOTIDE SEQUENCE</scope>
    <source>
        <strain evidence="1">E20ANME2</strain>
    </source>
</reference>
<evidence type="ECO:0000313" key="1">
    <source>
        <dbReference type="EMBL" id="PXF58452.1"/>
    </source>
</evidence>
<gene>
    <name evidence="1" type="ORF">C4B59_13310</name>
</gene>
<dbReference type="EMBL" id="PQXF01000036">
    <property type="protein sequence ID" value="PXF58452.1"/>
    <property type="molecule type" value="Genomic_DNA"/>
</dbReference>